<gene>
    <name evidence="3" type="ORF">AC058_12275</name>
</gene>
<feature type="signal peptide" evidence="2">
    <location>
        <begin position="1"/>
        <end position="20"/>
    </location>
</feature>
<sequence length="143" mass="16287">MKILKYVLCSFIFLSGCSSSDSTDSEVKKEEQSRASVEEETQNASTNNEIAIPMPKSGYDGKYFLVSDEKKKHKHTIIYRSVWKEETVFSKDEVDCKTRKYRSLGEGTNSLDDLTIYPEKSKWVDITEGGSSEDVVDFICSRK</sequence>
<evidence type="ECO:0000256" key="2">
    <source>
        <dbReference type="SAM" id="SignalP"/>
    </source>
</evidence>
<feature type="region of interest" description="Disordered" evidence="1">
    <location>
        <begin position="18"/>
        <end position="53"/>
    </location>
</feature>
<evidence type="ECO:0000313" key="4">
    <source>
        <dbReference type="Proteomes" id="UP000189376"/>
    </source>
</evidence>
<proteinExistence type="predicted"/>
<evidence type="ECO:0008006" key="5">
    <source>
        <dbReference type="Google" id="ProtNLM"/>
    </source>
</evidence>
<feature type="chain" id="PRO_5012098403" description="Lipoprotein" evidence="2">
    <location>
        <begin position="21"/>
        <end position="143"/>
    </location>
</feature>
<keyword evidence="4" id="KW-1185">Reference proteome</keyword>
<evidence type="ECO:0000256" key="1">
    <source>
        <dbReference type="SAM" id="MobiDB-lite"/>
    </source>
</evidence>
<name>A0A1V2UUY6_9GAMM</name>
<accession>A0A1V2UUY6</accession>
<feature type="compositionally biased region" description="Basic and acidic residues" evidence="1">
    <location>
        <begin position="25"/>
        <end position="37"/>
    </location>
</feature>
<dbReference type="PROSITE" id="PS51257">
    <property type="entry name" value="PROKAR_LIPOPROTEIN"/>
    <property type="match status" value="1"/>
</dbReference>
<keyword evidence="2" id="KW-0732">Signal</keyword>
<reference evidence="3 4" key="1">
    <citation type="submission" date="2015-07" db="EMBL/GenBank/DDBJ databases">
        <title>Acinetobacter yuneri, a novel member of Acinetobacter calcoaceticus-Acinetobacter baumannii complex isolated from clinical specimen.</title>
        <authorList>
            <person name="Yu Y."/>
        </authorList>
    </citation>
    <scope>NUCLEOTIDE SEQUENCE [LARGE SCALE GENOMIC DNA]</scope>
    <source>
        <strain evidence="3 4">A362</strain>
    </source>
</reference>
<comment type="caution">
    <text evidence="3">The sequence shown here is derived from an EMBL/GenBank/DDBJ whole genome shotgun (WGS) entry which is preliminary data.</text>
</comment>
<dbReference type="EMBL" id="LFZS01000008">
    <property type="protein sequence ID" value="ONN53663.1"/>
    <property type="molecule type" value="Genomic_DNA"/>
</dbReference>
<evidence type="ECO:0000313" key="3">
    <source>
        <dbReference type="EMBL" id="ONN53663.1"/>
    </source>
</evidence>
<dbReference type="Proteomes" id="UP000189376">
    <property type="component" value="Unassembled WGS sequence"/>
</dbReference>
<dbReference type="AlphaFoldDB" id="A0A1V2UUY6"/>
<dbReference type="RefSeq" id="WP_077169533.1">
    <property type="nucleotide sequence ID" value="NZ_LFZS01000008.1"/>
</dbReference>
<organism evidence="3 4">
    <name type="scientific">Acinetobacter genomosp. 33YU</name>
    <dbReference type="NCBI Taxonomy" id="1675530"/>
    <lineage>
        <taxon>Bacteria</taxon>
        <taxon>Pseudomonadati</taxon>
        <taxon>Pseudomonadota</taxon>
        <taxon>Gammaproteobacteria</taxon>
        <taxon>Moraxellales</taxon>
        <taxon>Moraxellaceae</taxon>
        <taxon>Acinetobacter</taxon>
    </lineage>
</organism>
<protein>
    <recommendedName>
        <fullName evidence="5">Lipoprotein</fullName>
    </recommendedName>
</protein>